<reference evidence="2 3" key="1">
    <citation type="submission" date="2020-05" db="EMBL/GenBank/DDBJ databases">
        <title>Vigna angularis (adzuki bean) Var. LongXiaoDou No. 4 denovo assembly.</title>
        <authorList>
            <person name="Xiang H."/>
        </authorList>
    </citation>
    <scope>NUCLEOTIDE SEQUENCE [LARGE SCALE GENOMIC DNA]</scope>
    <source>
        <tissue evidence="2">Leaf</tissue>
    </source>
</reference>
<comment type="caution">
    <text evidence="2">The sequence shown here is derived from an EMBL/GenBank/DDBJ whole genome shotgun (WGS) entry which is preliminary data.</text>
</comment>
<feature type="region of interest" description="Disordered" evidence="1">
    <location>
        <begin position="152"/>
        <end position="173"/>
    </location>
</feature>
<accession>A0A8T0KHB9</accession>
<evidence type="ECO:0000256" key="1">
    <source>
        <dbReference type="SAM" id="MobiDB-lite"/>
    </source>
</evidence>
<organism evidence="2 3">
    <name type="scientific">Phaseolus angularis</name>
    <name type="common">Azuki bean</name>
    <name type="synonym">Vigna angularis</name>
    <dbReference type="NCBI Taxonomy" id="3914"/>
    <lineage>
        <taxon>Eukaryota</taxon>
        <taxon>Viridiplantae</taxon>
        <taxon>Streptophyta</taxon>
        <taxon>Embryophyta</taxon>
        <taxon>Tracheophyta</taxon>
        <taxon>Spermatophyta</taxon>
        <taxon>Magnoliopsida</taxon>
        <taxon>eudicotyledons</taxon>
        <taxon>Gunneridae</taxon>
        <taxon>Pentapetalae</taxon>
        <taxon>rosids</taxon>
        <taxon>fabids</taxon>
        <taxon>Fabales</taxon>
        <taxon>Fabaceae</taxon>
        <taxon>Papilionoideae</taxon>
        <taxon>50 kb inversion clade</taxon>
        <taxon>NPAAA clade</taxon>
        <taxon>indigoferoid/millettioid clade</taxon>
        <taxon>Phaseoleae</taxon>
        <taxon>Vigna</taxon>
    </lineage>
</organism>
<evidence type="ECO:0000313" key="3">
    <source>
        <dbReference type="Proteomes" id="UP000743370"/>
    </source>
</evidence>
<proteinExistence type="predicted"/>
<name>A0A8T0KHB9_PHAAN</name>
<protein>
    <submittedName>
        <fullName evidence="2">Uncharacterized protein</fullName>
    </submittedName>
</protein>
<feature type="compositionally biased region" description="Acidic residues" evidence="1">
    <location>
        <begin position="153"/>
        <end position="167"/>
    </location>
</feature>
<dbReference type="Proteomes" id="UP000743370">
    <property type="component" value="Unassembled WGS sequence"/>
</dbReference>
<dbReference type="AlphaFoldDB" id="A0A8T0KHB9"/>
<gene>
    <name evidence="2" type="ORF">HKW66_Vig0081580</name>
</gene>
<sequence length="278" mass="30730">MVSFTVGDVCMGLGLGIGGLDVNFDDNFVVVVCQQFSSKSFTLKDVIRKASMLIKERDIKDSLGLSGNVTEDRRNTIICVALHLDEGPIPEYGVHEFGMSWEEVVMKRIEENQRKMVEMNKELRTLVAMVGGGKEEREQPSFFEEVGTCGVDVDGEASDGEPDDDKADDGHVDGGVDKEAQCFETVSYTDAGGCLEEEKEDVEDILGVAPLVGILAQQHPNEDVHFLNVNPKYLYNLVIPFNPPWRSVILLDLGRSLATWRFCLPQSCSCSLKEGVME</sequence>
<dbReference type="EMBL" id="JABFOF010000004">
    <property type="protein sequence ID" value="KAG2399360.1"/>
    <property type="molecule type" value="Genomic_DNA"/>
</dbReference>
<evidence type="ECO:0000313" key="2">
    <source>
        <dbReference type="EMBL" id="KAG2399360.1"/>
    </source>
</evidence>